<dbReference type="Pfam" id="PF06293">
    <property type="entry name" value="Kdo"/>
    <property type="match status" value="1"/>
</dbReference>
<dbReference type="KEGG" id="bgj:AWC36_19630"/>
<reference evidence="5" key="2">
    <citation type="submission" date="2015-01" db="EMBL/GenBank/DDBJ databases">
        <authorList>
            <person name="Paterson Steve"/>
        </authorList>
    </citation>
    <scope>NUCLEOTIDE SEQUENCE [LARGE SCALE GENOMIC DNA]</scope>
    <source>
        <strain evidence="5">OBR1</strain>
    </source>
</reference>
<evidence type="ECO:0000313" key="6">
    <source>
        <dbReference type="Proteomes" id="UP000285972"/>
    </source>
</evidence>
<comment type="pathway">
    <text evidence="1">Bacterial outer membrane biogenesis; LPS core biosynthesis.</text>
</comment>
<reference evidence="3" key="1">
    <citation type="submission" date="2015-01" db="EMBL/GenBank/DDBJ databases">
        <authorList>
            <person name="Xiang T."/>
            <person name="Song Y."/>
            <person name="Huang L."/>
            <person name="Wang B."/>
            <person name="Wu P."/>
        </authorList>
    </citation>
    <scope>NUCLEOTIDE SEQUENCE [LARGE SCALE GENOMIC DNA]</scope>
    <source>
        <strain evidence="3">OBR1</strain>
    </source>
</reference>
<dbReference type="AlphaFoldDB" id="A0A0G4JTU5"/>
<evidence type="ECO:0000313" key="3">
    <source>
        <dbReference type="EMBL" id="CPR15946.1"/>
    </source>
</evidence>
<evidence type="ECO:0000256" key="2">
    <source>
        <dbReference type="PIRSR" id="PIRSR037318-50"/>
    </source>
</evidence>
<protein>
    <recommendedName>
        <fullName evidence="1">Lipopolysaccharide core heptose(I) kinase</fullName>
        <ecNumber evidence="1">2.7.1.-</ecNumber>
    </recommendedName>
</protein>
<keyword evidence="1" id="KW-0448">Lipopolysaccharide biosynthesis</keyword>
<accession>A0A0G4JTU5</accession>
<dbReference type="GO" id="GO:0005524">
    <property type="term" value="F:ATP binding"/>
    <property type="evidence" value="ECO:0007669"/>
    <property type="project" value="UniProtKB-UniRule"/>
</dbReference>
<dbReference type="UniPathway" id="UPA00958"/>
<keyword evidence="1" id="KW-0067">ATP-binding</keyword>
<evidence type="ECO:0000256" key="1">
    <source>
        <dbReference type="PIRNR" id="PIRNR037318"/>
    </source>
</evidence>
<dbReference type="GeneID" id="70909035"/>
<dbReference type="Proteomes" id="UP000044377">
    <property type="component" value="Unassembled WGS sequence"/>
</dbReference>
<dbReference type="EMBL" id="MJLX01000109">
    <property type="protein sequence ID" value="RLM16388.1"/>
    <property type="molecule type" value="Genomic_DNA"/>
</dbReference>
<comment type="function">
    <text evidence="1">Kinase involved in the biosynthesis of the core oligosaccharide region of lipopolysaccharide (LPS). Catalyzes the phosphorylation of heptose I (HepI), the first heptose added to the Kdo2-lipid A module.</text>
</comment>
<feature type="active site" evidence="2">
    <location>
        <position position="162"/>
    </location>
</feature>
<dbReference type="GO" id="GO:0016301">
    <property type="term" value="F:kinase activity"/>
    <property type="evidence" value="ECO:0007669"/>
    <property type="project" value="UniProtKB-UniRule"/>
</dbReference>
<dbReference type="SUPFAM" id="SSF56112">
    <property type="entry name" value="Protein kinase-like (PK-like)"/>
    <property type="match status" value="1"/>
</dbReference>
<dbReference type="InterPro" id="IPR017172">
    <property type="entry name" value="Lsacc_core_hep_kinase_RfaP"/>
</dbReference>
<dbReference type="PIRSF" id="PIRSF037318">
    <property type="entry name" value="RfaP"/>
    <property type="match status" value="1"/>
</dbReference>
<dbReference type="STRING" id="1109412.BN1221_01803c"/>
<dbReference type="Gene3D" id="1.10.510.10">
    <property type="entry name" value="Transferase(Phosphotransferase) domain 1"/>
    <property type="match status" value="1"/>
</dbReference>
<keyword evidence="5" id="KW-1185">Reference proteome</keyword>
<dbReference type="OrthoDB" id="9782725at2"/>
<dbReference type="EMBL" id="CGIG01000001">
    <property type="protein sequence ID" value="CPR15946.1"/>
    <property type="molecule type" value="Genomic_DNA"/>
</dbReference>
<gene>
    <name evidence="4" type="ORF">BIY26_22365</name>
    <name evidence="3" type="ORF">BN1221_01803c</name>
</gene>
<name>A0A0G4JTU5_9GAMM</name>
<keyword evidence="1 3" id="KW-0808">Transferase</keyword>
<dbReference type="InterPro" id="IPR011009">
    <property type="entry name" value="Kinase-like_dom_sf"/>
</dbReference>
<dbReference type="GO" id="GO:0009244">
    <property type="term" value="P:lipopolysaccharide core region biosynthetic process"/>
    <property type="evidence" value="ECO:0007669"/>
    <property type="project" value="UniProtKB-UniRule"/>
</dbReference>
<sequence>MIELKEPFASLWKNSDPFKEVDKLDGDVFRALESRRTLRFTVGDSAYFIKIHRGTTLKEALKNLISLRLPVLGADREWHAIHRLAELGVDTLRGVGFGQRGLNPLRRHSFIITEDLNPAISLEDYCANWLKKPPSVKEKRRLIQRVAEMVRKMHAGGVNHRDCYICHFLLHLPYHPTDTQLKISVIDLHRAQIRSKVPLRWRNKDLIGLYFSSLNIGLTRSDLLWFLTIYFDHQSLRTTLQQEQRLFQEAGIKAEKIRERTERKAL</sequence>
<evidence type="ECO:0000313" key="5">
    <source>
        <dbReference type="Proteomes" id="UP000044377"/>
    </source>
</evidence>
<proteinExistence type="inferred from homology"/>
<dbReference type="NCBIfam" id="NF011703">
    <property type="entry name" value="PRK15123.1"/>
    <property type="match status" value="1"/>
</dbReference>
<dbReference type="EC" id="2.7.1.-" evidence="1"/>
<comment type="similarity">
    <text evidence="1">Belongs to the protein kinase superfamily. KdkA/rfaP family.</text>
</comment>
<organism evidence="3 5">
    <name type="scientific">Brenneria goodwinii</name>
    <dbReference type="NCBI Taxonomy" id="1109412"/>
    <lineage>
        <taxon>Bacteria</taxon>
        <taxon>Pseudomonadati</taxon>
        <taxon>Pseudomonadota</taxon>
        <taxon>Gammaproteobacteria</taxon>
        <taxon>Enterobacterales</taxon>
        <taxon>Pectobacteriaceae</taxon>
        <taxon>Brenneria</taxon>
    </lineage>
</organism>
<dbReference type="Proteomes" id="UP000285972">
    <property type="component" value="Unassembled WGS sequence"/>
</dbReference>
<keyword evidence="1" id="KW-0547">Nucleotide-binding</keyword>
<evidence type="ECO:0000313" key="4">
    <source>
        <dbReference type="EMBL" id="RLM16388.1"/>
    </source>
</evidence>
<reference evidence="4 6" key="3">
    <citation type="submission" date="2016-09" db="EMBL/GenBank/DDBJ databases">
        <authorList>
            <person name="Doonan J."/>
            <person name="Pachebat J.A."/>
            <person name="Golyshin P.N."/>
            <person name="Denman S."/>
            <person name="Mcdonald J.E."/>
        </authorList>
    </citation>
    <scope>NUCLEOTIDE SEQUENCE [LARGE SCALE GENOMIC DNA]</scope>
    <source>
        <strain evidence="4 6">FRB141</strain>
    </source>
</reference>
<keyword evidence="1 3" id="KW-0418">Kinase</keyword>
<dbReference type="RefSeq" id="WP_048637020.1">
    <property type="nucleotide sequence ID" value="NZ_CGIG01000001.1"/>
</dbReference>